<name>D7CYF3_TRURR</name>
<proteinExistence type="predicted"/>
<keyword evidence="2" id="KW-0456">Lyase</keyword>
<dbReference type="Pfam" id="PF00596">
    <property type="entry name" value="Aldolase_II"/>
    <property type="match status" value="1"/>
</dbReference>
<organism evidence="4 5">
    <name type="scientific">Truepera radiovictrix (strain DSM 17093 / CIP 108686 / LMG 22925 / RQ-24)</name>
    <dbReference type="NCBI Taxonomy" id="649638"/>
    <lineage>
        <taxon>Bacteria</taxon>
        <taxon>Thermotogati</taxon>
        <taxon>Deinococcota</taxon>
        <taxon>Deinococci</taxon>
        <taxon>Trueperales</taxon>
        <taxon>Trueperaceae</taxon>
        <taxon>Truepera</taxon>
    </lineage>
</organism>
<dbReference type="RefSeq" id="WP_013178160.1">
    <property type="nucleotide sequence ID" value="NC_014221.1"/>
</dbReference>
<dbReference type="SUPFAM" id="SSF53639">
    <property type="entry name" value="AraD/HMP-PK domain-like"/>
    <property type="match status" value="1"/>
</dbReference>
<reference evidence="5" key="1">
    <citation type="submission" date="2010-05" db="EMBL/GenBank/DDBJ databases">
        <title>The complete genome of Truepera radiovictris DSM 17093.</title>
        <authorList>
            <consortium name="US DOE Joint Genome Institute (JGI-PGF)"/>
            <person name="Lucas S."/>
            <person name="Copeland A."/>
            <person name="Lapidus A."/>
            <person name="Glavina del Rio T."/>
            <person name="Dalin E."/>
            <person name="Tice H."/>
            <person name="Bruce D."/>
            <person name="Goodwin L."/>
            <person name="Pitluck S."/>
            <person name="Kyrpides N."/>
            <person name="Mavromatis K."/>
            <person name="Ovchinnikova G."/>
            <person name="Munk A.C."/>
            <person name="Detter J.C."/>
            <person name="Han C."/>
            <person name="Tapia R."/>
            <person name="Land M."/>
            <person name="Hauser L."/>
            <person name="Markowitz V."/>
            <person name="Cheng J.-F."/>
            <person name="Hugenholtz P."/>
            <person name="Woyke T."/>
            <person name="Wu D."/>
            <person name="Tindall B."/>
            <person name="Pomrenke H.G."/>
            <person name="Brambilla E."/>
            <person name="Klenk H.-P."/>
            <person name="Eisen J.A."/>
        </authorList>
    </citation>
    <scope>NUCLEOTIDE SEQUENCE [LARGE SCALE GENOMIC DNA]</scope>
    <source>
        <strain evidence="5">DSM 17093 / CIP 108686 / LMG 22925 / RQ-24</strain>
    </source>
</reference>
<dbReference type="PANTHER" id="PTHR22789:SF0">
    <property type="entry name" value="3-OXO-TETRONATE 4-PHOSPHATE DECARBOXYLASE-RELATED"/>
    <property type="match status" value="1"/>
</dbReference>
<dbReference type="SMART" id="SM01007">
    <property type="entry name" value="Aldolase_II"/>
    <property type="match status" value="1"/>
</dbReference>
<dbReference type="InterPro" id="IPR001303">
    <property type="entry name" value="Aldolase_II/adducin_N"/>
</dbReference>
<keyword evidence="5" id="KW-1185">Reference proteome</keyword>
<accession>D7CYF3</accession>
<dbReference type="GO" id="GO:0046872">
    <property type="term" value="F:metal ion binding"/>
    <property type="evidence" value="ECO:0007669"/>
    <property type="project" value="UniProtKB-KW"/>
</dbReference>
<evidence type="ECO:0000256" key="1">
    <source>
        <dbReference type="ARBA" id="ARBA00022723"/>
    </source>
</evidence>
<dbReference type="PANTHER" id="PTHR22789">
    <property type="entry name" value="FUCULOSE PHOSPHATE ALDOLASE"/>
    <property type="match status" value="1"/>
</dbReference>
<gene>
    <name evidence="4" type="ordered locus">Trad_1674</name>
</gene>
<evidence type="ECO:0000256" key="2">
    <source>
        <dbReference type="ARBA" id="ARBA00023239"/>
    </source>
</evidence>
<reference evidence="4 5" key="2">
    <citation type="journal article" date="2011" name="Stand. Genomic Sci.">
        <title>Complete genome sequence of Truepera radiovictrix type strain (RQ-24).</title>
        <authorList>
            <person name="Ivanova N."/>
            <person name="Rohde C."/>
            <person name="Munk C."/>
            <person name="Nolan M."/>
            <person name="Lucas S."/>
            <person name="Del Rio T.G."/>
            <person name="Tice H."/>
            <person name="Deshpande S."/>
            <person name="Cheng J.F."/>
            <person name="Tapia R."/>
            <person name="Han C."/>
            <person name="Goodwin L."/>
            <person name="Pitluck S."/>
            <person name="Liolios K."/>
            <person name="Mavromatis K."/>
            <person name="Mikhailova N."/>
            <person name="Pati A."/>
            <person name="Chen A."/>
            <person name="Palaniappan K."/>
            <person name="Land M."/>
            <person name="Hauser L."/>
            <person name="Chang Y.J."/>
            <person name="Jeffries C.D."/>
            <person name="Brambilla E."/>
            <person name="Rohde M."/>
            <person name="Goker M."/>
            <person name="Tindall B.J."/>
            <person name="Woyke T."/>
            <person name="Bristow J."/>
            <person name="Eisen J.A."/>
            <person name="Markowitz V."/>
            <person name="Hugenholtz P."/>
            <person name="Kyrpides N.C."/>
            <person name="Klenk H.P."/>
            <person name="Lapidus A."/>
        </authorList>
    </citation>
    <scope>NUCLEOTIDE SEQUENCE [LARGE SCALE GENOMIC DNA]</scope>
    <source>
        <strain evidence="5">DSM 17093 / CIP 108686 / LMG 22925 / RQ-24</strain>
    </source>
</reference>
<dbReference type="Proteomes" id="UP000000379">
    <property type="component" value="Chromosome"/>
</dbReference>
<dbReference type="GO" id="GO:0019323">
    <property type="term" value="P:pentose catabolic process"/>
    <property type="evidence" value="ECO:0007669"/>
    <property type="project" value="TreeGrafter"/>
</dbReference>
<protein>
    <submittedName>
        <fullName evidence="4">Class II aldolase/adducin family protein</fullName>
    </submittedName>
</protein>
<dbReference type="InterPro" id="IPR050197">
    <property type="entry name" value="Aldolase_class_II_sugar_metab"/>
</dbReference>
<evidence type="ECO:0000259" key="3">
    <source>
        <dbReference type="SMART" id="SM01007"/>
    </source>
</evidence>
<dbReference type="HOGENOM" id="CLU_751856_0_0_0"/>
<evidence type="ECO:0000313" key="4">
    <source>
        <dbReference type="EMBL" id="ADI14792.1"/>
    </source>
</evidence>
<dbReference type="GO" id="GO:0005829">
    <property type="term" value="C:cytosol"/>
    <property type="evidence" value="ECO:0007669"/>
    <property type="project" value="TreeGrafter"/>
</dbReference>
<feature type="domain" description="Class II aldolase/adducin N-terminal" evidence="3">
    <location>
        <begin position="205"/>
        <end position="363"/>
    </location>
</feature>
<keyword evidence="1" id="KW-0479">Metal-binding</keyword>
<dbReference type="AlphaFoldDB" id="D7CYF3"/>
<dbReference type="KEGG" id="tra:Trad_1674"/>
<dbReference type="eggNOG" id="COG0235">
    <property type="taxonomic scope" value="Bacteria"/>
</dbReference>
<dbReference type="EMBL" id="CP002049">
    <property type="protein sequence ID" value="ADI14792.1"/>
    <property type="molecule type" value="Genomic_DNA"/>
</dbReference>
<evidence type="ECO:0000313" key="5">
    <source>
        <dbReference type="Proteomes" id="UP000000379"/>
    </source>
</evidence>
<dbReference type="InterPro" id="IPR036409">
    <property type="entry name" value="Aldolase_II/adducin_N_sf"/>
</dbReference>
<dbReference type="STRING" id="649638.Trad_1674"/>
<dbReference type="Gene3D" id="3.40.225.10">
    <property type="entry name" value="Class II aldolase/adducin N-terminal domain"/>
    <property type="match status" value="1"/>
</dbReference>
<dbReference type="GO" id="GO:0016832">
    <property type="term" value="F:aldehyde-lyase activity"/>
    <property type="evidence" value="ECO:0007669"/>
    <property type="project" value="TreeGrafter"/>
</dbReference>
<sequence length="373" mass="41891">MTPITKTAPTIQTGTRLVGKPQHEHLRWFAEGVESVLRAHGHTLLGEDEGTPRLVINFTDAKRPRSFRRKSQGTFVVSVVEVGKEPENILQAAYPVLVRSLSNLLIYMTKRADGGWRTYFVTMEQGCYAVDHRGDDKAYFEQIYTRLEPLATSHLVINNIFVPDLPPTLWQGNEQTDALREAGRRLDQMNLLPTPFPIHEYLSERSLAHVKKLFGIGGLSYGNLSVRHDERSFWMSASGVNKGELEVVGRDILLINDFDEAKNAMRISVSPEVEPRRASVDAIEHWKLYMEHPRIGAIIHVHAWMEGISSTTVNYPCGTAELATEVAELARRQPDPARAVIGLKNHGLTITGLSLDDIFERISGRLLPQVPMT</sequence>